<organism evidence="2 3">
    <name type="scientific">Amycolatopsis rubida</name>
    <dbReference type="NCBI Taxonomy" id="112413"/>
    <lineage>
        <taxon>Bacteria</taxon>
        <taxon>Bacillati</taxon>
        <taxon>Actinomycetota</taxon>
        <taxon>Actinomycetes</taxon>
        <taxon>Pseudonocardiales</taxon>
        <taxon>Pseudonocardiaceae</taxon>
        <taxon>Amycolatopsis</taxon>
    </lineage>
</organism>
<evidence type="ECO:0000313" key="4">
    <source>
        <dbReference type="Proteomes" id="UP000470404"/>
    </source>
</evidence>
<dbReference type="EMBL" id="JAAGNC010000057">
    <property type="protein sequence ID" value="NEC55584.1"/>
    <property type="molecule type" value="Genomic_DNA"/>
</dbReference>
<dbReference type="NCBIfam" id="TIGR03967">
    <property type="entry name" value="mycofact_MftB"/>
    <property type="match status" value="1"/>
</dbReference>
<dbReference type="AlphaFoldDB" id="A0A1I6B4X1"/>
<reference evidence="1 4" key="2">
    <citation type="submission" date="2020-01" db="EMBL/GenBank/DDBJ databases">
        <title>Insect and environment-associated Actinomycetes.</title>
        <authorList>
            <person name="Currrie C."/>
            <person name="Chevrette M."/>
            <person name="Carlson C."/>
            <person name="Stubbendieck R."/>
            <person name="Wendt-Pienkowski E."/>
        </authorList>
    </citation>
    <scope>NUCLEOTIDE SEQUENCE [LARGE SCALE GENOMIC DNA]</scope>
    <source>
        <strain evidence="1 4">SID8386</strain>
    </source>
</reference>
<keyword evidence="4" id="KW-1185">Reference proteome</keyword>
<dbReference type="InterPro" id="IPR023850">
    <property type="entry name" value="MftB"/>
</dbReference>
<accession>A0A1I6B4X1</accession>
<dbReference type="Pfam" id="PF26520">
    <property type="entry name" value="MftB_chaperone"/>
    <property type="match status" value="1"/>
</dbReference>
<name>A0A1I6B4X1_9PSEU</name>
<reference evidence="2 3" key="1">
    <citation type="submission" date="2016-10" db="EMBL/GenBank/DDBJ databases">
        <authorList>
            <person name="de Groot N.N."/>
        </authorList>
    </citation>
    <scope>NUCLEOTIDE SEQUENCE [LARGE SCALE GENOMIC DNA]</scope>
    <source>
        <strain evidence="2 3">DSM 44637</strain>
    </source>
</reference>
<gene>
    <name evidence="1" type="primary">mftB</name>
    <name evidence="1" type="ORF">G3I59_08225</name>
    <name evidence="2" type="ORF">SAMN05421854_12353</name>
</gene>
<evidence type="ECO:0000313" key="1">
    <source>
        <dbReference type="EMBL" id="NEC55584.1"/>
    </source>
</evidence>
<dbReference type="EMBL" id="FOWC01000023">
    <property type="protein sequence ID" value="SFQ75954.1"/>
    <property type="molecule type" value="Genomic_DNA"/>
</dbReference>
<sequence>MSTDRGAAAFDLDGAWELDSRVSIRPERFGALLYHFGTRRLSFLKSRTMLAAVQALTDHPSARAACAQAGVAQAELPRYRAALAALAASDMIQPRSV</sequence>
<proteinExistence type="predicted"/>
<dbReference type="Proteomes" id="UP000470404">
    <property type="component" value="Unassembled WGS sequence"/>
</dbReference>
<dbReference type="Proteomes" id="UP000199137">
    <property type="component" value="Unassembled WGS sequence"/>
</dbReference>
<dbReference type="RefSeq" id="WP_067576398.1">
    <property type="nucleotide sequence ID" value="NZ_FOWC01000023.1"/>
</dbReference>
<dbReference type="STRING" id="112413.SAMN05421854_12353"/>
<evidence type="ECO:0000313" key="3">
    <source>
        <dbReference type="Proteomes" id="UP000199137"/>
    </source>
</evidence>
<protein>
    <submittedName>
        <fullName evidence="1">Mycofactocin biosynthesis chaperone MftB</fullName>
    </submittedName>
    <submittedName>
        <fullName evidence="2">Putative mycofactocin binding protein MftB</fullName>
    </submittedName>
</protein>
<dbReference type="OrthoDB" id="3784885at2"/>
<evidence type="ECO:0000313" key="2">
    <source>
        <dbReference type="EMBL" id="SFQ75954.1"/>
    </source>
</evidence>